<dbReference type="Gene3D" id="3.30.565.10">
    <property type="entry name" value="Histidine kinase-like ATPase, C-terminal domain"/>
    <property type="match status" value="1"/>
</dbReference>
<dbReference type="InterPro" id="IPR029016">
    <property type="entry name" value="GAF-like_dom_sf"/>
</dbReference>
<dbReference type="Pfam" id="PF08448">
    <property type="entry name" value="PAS_4"/>
    <property type="match status" value="1"/>
</dbReference>
<dbReference type="SUPFAM" id="SSF81606">
    <property type="entry name" value="PP2C-like"/>
    <property type="match status" value="1"/>
</dbReference>
<keyword evidence="4" id="KW-1185">Reference proteome</keyword>
<dbReference type="SMART" id="SM00091">
    <property type="entry name" value="PAS"/>
    <property type="match status" value="2"/>
</dbReference>
<dbReference type="InterPro" id="IPR003018">
    <property type="entry name" value="GAF"/>
</dbReference>
<dbReference type="InterPro" id="IPR036890">
    <property type="entry name" value="HATPase_C_sf"/>
</dbReference>
<dbReference type="CDD" id="cd00130">
    <property type="entry name" value="PAS"/>
    <property type="match status" value="1"/>
</dbReference>
<dbReference type="InterPro" id="IPR035965">
    <property type="entry name" value="PAS-like_dom_sf"/>
</dbReference>
<organism evidence="3 4">
    <name type="scientific">Streptomyces erythrogriseus</name>
    <dbReference type="NCBI Taxonomy" id="284027"/>
    <lineage>
        <taxon>Bacteria</taxon>
        <taxon>Bacillati</taxon>
        <taxon>Actinomycetota</taxon>
        <taxon>Actinomycetes</taxon>
        <taxon>Kitasatosporales</taxon>
        <taxon>Streptomycetaceae</taxon>
        <taxon>Streptomyces</taxon>
        <taxon>Streptomyces griseoincarnatus group</taxon>
    </lineage>
</organism>
<evidence type="ECO:0000256" key="1">
    <source>
        <dbReference type="ARBA" id="ARBA00022801"/>
    </source>
</evidence>
<dbReference type="SMART" id="SM00065">
    <property type="entry name" value="GAF"/>
    <property type="match status" value="1"/>
</dbReference>
<dbReference type="Pfam" id="PF01590">
    <property type="entry name" value="GAF"/>
    <property type="match status" value="1"/>
</dbReference>
<dbReference type="CDD" id="cd16936">
    <property type="entry name" value="HATPase_RsbW-like"/>
    <property type="match status" value="1"/>
</dbReference>
<reference evidence="3 4" key="1">
    <citation type="journal article" date="2019" name="Int. J. Syst. Evol. Microbiol.">
        <title>The Global Catalogue of Microorganisms (GCM) 10K type strain sequencing project: providing services to taxonomists for standard genome sequencing and annotation.</title>
        <authorList>
            <consortium name="The Broad Institute Genomics Platform"/>
            <consortium name="The Broad Institute Genome Sequencing Center for Infectious Disease"/>
            <person name="Wu L."/>
            <person name="Ma J."/>
        </authorList>
    </citation>
    <scope>NUCLEOTIDE SEQUENCE [LARGE SCALE GENOMIC DNA]</scope>
    <source>
        <strain evidence="3 4">JCM 9650</strain>
    </source>
</reference>
<dbReference type="Proteomes" id="UP001501423">
    <property type="component" value="Unassembled WGS sequence"/>
</dbReference>
<dbReference type="NCBIfam" id="TIGR00229">
    <property type="entry name" value="sensory_box"/>
    <property type="match status" value="2"/>
</dbReference>
<evidence type="ECO:0000259" key="2">
    <source>
        <dbReference type="PROSITE" id="PS50112"/>
    </source>
</evidence>
<dbReference type="InterPro" id="IPR001932">
    <property type="entry name" value="PPM-type_phosphatase-like_dom"/>
</dbReference>
<dbReference type="Gene3D" id="3.30.450.20">
    <property type="entry name" value="PAS domain"/>
    <property type="match status" value="2"/>
</dbReference>
<dbReference type="SUPFAM" id="SSF55785">
    <property type="entry name" value="PYP-like sensor domain (PAS domain)"/>
    <property type="match status" value="2"/>
</dbReference>
<dbReference type="InterPro" id="IPR013656">
    <property type="entry name" value="PAS_4"/>
</dbReference>
<feature type="domain" description="PAS" evidence="2">
    <location>
        <begin position="8"/>
        <end position="46"/>
    </location>
</feature>
<dbReference type="InterPro" id="IPR052016">
    <property type="entry name" value="Bact_Sigma-Reg"/>
</dbReference>
<dbReference type="Pfam" id="PF07228">
    <property type="entry name" value="SpoIIE"/>
    <property type="match status" value="1"/>
</dbReference>
<dbReference type="PANTHER" id="PTHR43156">
    <property type="entry name" value="STAGE II SPORULATION PROTEIN E-RELATED"/>
    <property type="match status" value="1"/>
</dbReference>
<evidence type="ECO:0000313" key="3">
    <source>
        <dbReference type="EMBL" id="GAA2945549.1"/>
    </source>
</evidence>
<dbReference type="Pfam" id="PF00989">
    <property type="entry name" value="PAS"/>
    <property type="match status" value="1"/>
</dbReference>
<name>A0ABN3XA58_9ACTN</name>
<dbReference type="SUPFAM" id="SSF55781">
    <property type="entry name" value="GAF domain-like"/>
    <property type="match status" value="1"/>
</dbReference>
<dbReference type="PROSITE" id="PS50112">
    <property type="entry name" value="PAS"/>
    <property type="match status" value="1"/>
</dbReference>
<dbReference type="EMBL" id="BAAAVA010000087">
    <property type="protein sequence ID" value="GAA2945549.1"/>
    <property type="molecule type" value="Genomic_DNA"/>
</dbReference>
<gene>
    <name evidence="3" type="ORF">GCM10010478_53600</name>
</gene>
<evidence type="ECO:0000313" key="4">
    <source>
        <dbReference type="Proteomes" id="UP001501423"/>
    </source>
</evidence>
<dbReference type="Gene3D" id="3.60.40.10">
    <property type="entry name" value="PPM-type phosphatase domain"/>
    <property type="match status" value="1"/>
</dbReference>
<dbReference type="InterPro" id="IPR036457">
    <property type="entry name" value="PPM-type-like_dom_sf"/>
</dbReference>
<dbReference type="InterPro" id="IPR013767">
    <property type="entry name" value="PAS_fold"/>
</dbReference>
<sequence length="784" mass="83629">MDDASAALVVDARGVVTGWSEGARRLTGFSADEAVGRPVRDLLAEEPGSGETRPGGPPLPAGVVTARHRDGHAMTLRTGAVPLRGPGDETAGFVITAAPADARETSLGGTVFEQSSLPVSVFDTEHRFVRLNAAACEAMGGSEETLLGRTFLDAAGRSEANRVIDRNMGTVAETGRPMRDETYSQAGADHGRRAWDVEMWPLRDTTGRVTGTALAGLDSTEQHGARRRLALIDEATTALGTTLDAVRTAEELVALLVPDFADFAAVDLLDWVLDAEAPPPRDDLDIVMRRVAHASAGPDAPARVVPLGRTDVYPPYSPPAMALREGRAVLARRGEPGFDRWMAEREPQSLRTEKARASRIHAELAVPLLARGTTLGVAVALRNLRPEEFVEDDAVLAEEIAGRAAVSVDNARRFARERATAMTLQNSLLPKVRPGQAAVEIAHRYLPTASAAGIGGDWFDVIPLSGTRVALVVGDVVGHGIPSTATMGRLCTAVRTLADVDLPPEELLTHLDDLVTHLTADERDDVPELGATCLYAVYDPVSRLLTVAAAGHPPPALLLPGGTCRLVPLNAGPPLGVGSMPFEATELKLPEGSVVAFYTDGLVDGRGRDVDHATQELCRALTVPAGSLDAQCDVVLKHVLPEEPGDDVALLLVRTRALGAGQVAARDVARDPEEVAAVRKWALDLLSAWDLDDISFVTELVVSELITNAIRYGETPIRVRLIRDRTLICEVTDSSSTSPHLRRAHAFDEGGRGLLLVAQLTQRWGSRQADGGKTIWAEQALPRR</sequence>
<dbReference type="PANTHER" id="PTHR43156:SF2">
    <property type="entry name" value="STAGE II SPORULATION PROTEIN E"/>
    <property type="match status" value="1"/>
</dbReference>
<protein>
    <submittedName>
        <fullName evidence="3">SpoIIE family protein phosphatase</fullName>
    </submittedName>
</protein>
<dbReference type="Pfam" id="PF13581">
    <property type="entry name" value="HATPase_c_2"/>
    <property type="match status" value="1"/>
</dbReference>
<keyword evidence="1" id="KW-0378">Hydrolase</keyword>
<dbReference type="SMART" id="SM00331">
    <property type="entry name" value="PP2C_SIG"/>
    <property type="match status" value="1"/>
</dbReference>
<comment type="caution">
    <text evidence="3">The sequence shown here is derived from an EMBL/GenBank/DDBJ whole genome shotgun (WGS) entry which is preliminary data.</text>
</comment>
<proteinExistence type="predicted"/>
<accession>A0ABN3XA58</accession>
<dbReference type="InterPro" id="IPR000014">
    <property type="entry name" value="PAS"/>
</dbReference>
<dbReference type="Gene3D" id="3.30.450.40">
    <property type="match status" value="1"/>
</dbReference>
<dbReference type="SUPFAM" id="SSF55874">
    <property type="entry name" value="ATPase domain of HSP90 chaperone/DNA topoisomerase II/histidine kinase"/>
    <property type="match status" value="1"/>
</dbReference>
<dbReference type="RefSeq" id="WP_346090483.1">
    <property type="nucleotide sequence ID" value="NZ_BAAAVA010000087.1"/>
</dbReference>
<dbReference type="InterPro" id="IPR003594">
    <property type="entry name" value="HATPase_dom"/>
</dbReference>